<dbReference type="OrthoDB" id="3306666at2"/>
<name>A0A1C6SWX5_9ACTN</name>
<sequence>MMRWIIGTSLKLRFLVVVGASMLMFFGVLQIRDMPVDAFPEFAPPRVEIQTICIGLSAQDVEELVSVPLEQGLTGIEGLDVMRSKSVSQLSSILLIFKPGTDLMAARLLIQERLTAITPRLPRWANSPFMIQPLSSTSRVMKIGISQADKSDAAHVDMALQAYWTVRPRLMRVPGVANVAIWGDRWHVKQALVDPELMKKHNVTLAQVMEAAGDAVDVGQLKFNGGFEIGTGGWVDTPNHRLQVQHQLPALTGQQLAEIPIEVPKGAKPVYLKDVAYITDDIMPPSLLTGDAVINDGPGLMLIVEKLPWGNTLEVTRGVEAALKEMAPGMQGLDVDTEIFRPATFIETSVENLGRAMVIGFILVVLILVLFLFEWRVALISAISIPLSLVAAGLVLHWTGATINTMILAGLVIALGVLVDDAIIDVENIVRRIRQHRRAGSPKSSAAIILDASVEVRGPIVQATMIILVSTVPIFLLTGLTGSFFRPMAFAYGLAILASLLVALTVIPALALMLLARSPIERRESPVVRWLQRGYTAALARIIPRPAVAYGTVVLVLAAGVMVVPMLGQNLFPAFKERDFLMHWVTQPGTSREESVRITEQVSRELRAIPGVRNFGAHIGQGTLADEVVGMNFTENWISIDPKVDYDKTHDAVQKVVDGYPGLQRDVQTYLKERTKEVLTGSSDAIIVRIVGDDLDVLRNKANEVKDLIAGIDGIIDEHVTLQTPVPQVDVQVDLAKAARYGIKPGDVRRTAATFIASEEAGDIWRNGKNTEVHVWSVPSARYSIESVRNLLMDAADGSKVPVGELAEVKMVPTPNQILRENGSRYINVGANVAAGKALGDVAAEVQRRLATVDFPPGYHPQLLGEYKEATSAQDRLRLFAGVAVIGILFLLTTAFNSWRLSFLVLLTLPMALVGGILAAYVGGGILSLGSLVGFFTVLGIAARNGILMINHFQYLEREEGESFGRNLVIRGAKERLSPILMTSLATGLALVPLAIEGSLPGHEIEHPMAVVILGGLVTSTLLNLFVLPSLYLGFGRHRDSSTPRRLPLPTRVWPAARRTGSSHA</sequence>
<organism evidence="2 3">
    <name type="scientific">Micromonospora rhizosphaerae</name>
    <dbReference type="NCBI Taxonomy" id="568872"/>
    <lineage>
        <taxon>Bacteria</taxon>
        <taxon>Bacillati</taxon>
        <taxon>Actinomycetota</taxon>
        <taxon>Actinomycetes</taxon>
        <taxon>Micromonosporales</taxon>
        <taxon>Micromonosporaceae</taxon>
        <taxon>Micromonospora</taxon>
    </lineage>
</organism>
<feature type="transmembrane region" description="Helical" evidence="1">
    <location>
        <begin position="465"/>
        <end position="485"/>
    </location>
</feature>
<evidence type="ECO:0000313" key="3">
    <source>
        <dbReference type="Proteomes" id="UP000199413"/>
    </source>
</evidence>
<dbReference type="EMBL" id="FMHV01000002">
    <property type="protein sequence ID" value="SCL34066.1"/>
    <property type="molecule type" value="Genomic_DNA"/>
</dbReference>
<feature type="transmembrane region" description="Helical" evidence="1">
    <location>
        <begin position="12"/>
        <end position="31"/>
    </location>
</feature>
<dbReference type="Gene3D" id="3.30.70.1320">
    <property type="entry name" value="Multidrug efflux transporter AcrB pore domain like"/>
    <property type="match status" value="1"/>
</dbReference>
<dbReference type="STRING" id="568872.GA0070624_4894"/>
<dbReference type="Pfam" id="PF00873">
    <property type="entry name" value="ACR_tran"/>
    <property type="match status" value="1"/>
</dbReference>
<feature type="transmembrane region" description="Helical" evidence="1">
    <location>
        <begin position="877"/>
        <end position="896"/>
    </location>
</feature>
<dbReference type="PANTHER" id="PTHR32063">
    <property type="match status" value="1"/>
</dbReference>
<protein>
    <submittedName>
        <fullName evidence="2">Heavy metal efflux pump, CzcA family</fullName>
    </submittedName>
</protein>
<dbReference type="InterPro" id="IPR027463">
    <property type="entry name" value="AcrB_DN_DC_subdom"/>
</dbReference>
<feature type="transmembrane region" description="Helical" evidence="1">
    <location>
        <begin position="547"/>
        <end position="568"/>
    </location>
</feature>
<feature type="transmembrane region" description="Helical" evidence="1">
    <location>
        <begin position="903"/>
        <end position="927"/>
    </location>
</feature>
<feature type="transmembrane region" description="Helical" evidence="1">
    <location>
        <begin position="491"/>
        <end position="515"/>
    </location>
</feature>
<evidence type="ECO:0000256" key="1">
    <source>
        <dbReference type="SAM" id="Phobius"/>
    </source>
</evidence>
<dbReference type="GO" id="GO:0042910">
    <property type="term" value="F:xenobiotic transmembrane transporter activity"/>
    <property type="evidence" value="ECO:0007669"/>
    <property type="project" value="TreeGrafter"/>
</dbReference>
<evidence type="ECO:0000313" key="2">
    <source>
        <dbReference type="EMBL" id="SCL34066.1"/>
    </source>
</evidence>
<dbReference type="RefSeq" id="WP_091344930.1">
    <property type="nucleotide sequence ID" value="NZ_FMHV01000002.1"/>
</dbReference>
<dbReference type="PANTHER" id="PTHR32063:SF4">
    <property type="entry name" value="SLR6043 PROTEIN"/>
    <property type="match status" value="1"/>
</dbReference>
<dbReference type="Gene3D" id="3.30.2090.10">
    <property type="entry name" value="Multidrug efflux transporter AcrB TolC docking domain, DN and DC subdomains"/>
    <property type="match status" value="2"/>
</dbReference>
<dbReference type="PRINTS" id="PR00702">
    <property type="entry name" value="ACRIFLAVINRP"/>
</dbReference>
<keyword evidence="3" id="KW-1185">Reference proteome</keyword>
<feature type="transmembrane region" description="Helical" evidence="1">
    <location>
        <begin position="353"/>
        <end position="373"/>
    </location>
</feature>
<dbReference type="AlphaFoldDB" id="A0A1C6SWX5"/>
<gene>
    <name evidence="2" type="ORF">GA0070624_4894</name>
</gene>
<dbReference type="Gene3D" id="1.20.1640.10">
    <property type="entry name" value="Multidrug efflux transporter AcrB transmembrane domain"/>
    <property type="match status" value="2"/>
</dbReference>
<feature type="transmembrane region" description="Helical" evidence="1">
    <location>
        <begin position="933"/>
        <end position="956"/>
    </location>
</feature>
<feature type="transmembrane region" description="Helical" evidence="1">
    <location>
        <begin position="1008"/>
        <end position="1035"/>
    </location>
</feature>
<dbReference type="Gene3D" id="3.30.70.1440">
    <property type="entry name" value="Multidrug efflux transporter AcrB pore domain"/>
    <property type="match status" value="1"/>
</dbReference>
<dbReference type="Gene3D" id="3.30.70.1430">
    <property type="entry name" value="Multidrug efflux transporter AcrB pore domain"/>
    <property type="match status" value="2"/>
</dbReference>
<feature type="transmembrane region" description="Helical" evidence="1">
    <location>
        <begin position="380"/>
        <end position="400"/>
    </location>
</feature>
<keyword evidence="1" id="KW-0812">Transmembrane</keyword>
<accession>A0A1C6SWX5</accession>
<dbReference type="InterPro" id="IPR001036">
    <property type="entry name" value="Acrflvin-R"/>
</dbReference>
<dbReference type="Proteomes" id="UP000199413">
    <property type="component" value="Unassembled WGS sequence"/>
</dbReference>
<reference evidence="3" key="1">
    <citation type="submission" date="2016-06" db="EMBL/GenBank/DDBJ databases">
        <authorList>
            <person name="Varghese N."/>
            <person name="Submissions Spin"/>
        </authorList>
    </citation>
    <scope>NUCLEOTIDE SEQUENCE [LARGE SCALE GENOMIC DNA]</scope>
    <source>
        <strain evidence="3">DSM 45431</strain>
    </source>
</reference>
<dbReference type="SUPFAM" id="SSF82866">
    <property type="entry name" value="Multidrug efflux transporter AcrB transmembrane domain"/>
    <property type="match status" value="2"/>
</dbReference>
<proteinExistence type="predicted"/>
<keyword evidence="1" id="KW-0472">Membrane</keyword>
<dbReference type="SUPFAM" id="SSF82714">
    <property type="entry name" value="Multidrug efflux transporter AcrB TolC docking domain, DN and DC subdomains"/>
    <property type="match status" value="1"/>
</dbReference>
<feature type="transmembrane region" description="Helical" evidence="1">
    <location>
        <begin position="406"/>
        <end position="424"/>
    </location>
</feature>
<feature type="transmembrane region" description="Helical" evidence="1">
    <location>
        <begin position="977"/>
        <end position="996"/>
    </location>
</feature>
<dbReference type="SUPFAM" id="SSF82693">
    <property type="entry name" value="Multidrug efflux transporter AcrB pore domain, PN1, PN2, PC1 and PC2 subdomains"/>
    <property type="match status" value="2"/>
</dbReference>
<keyword evidence="1" id="KW-1133">Transmembrane helix</keyword>
<dbReference type="GO" id="GO:0005886">
    <property type="term" value="C:plasma membrane"/>
    <property type="evidence" value="ECO:0007669"/>
    <property type="project" value="TreeGrafter"/>
</dbReference>